<accession>A0ABR8T3I1</accession>
<name>A0ABR8T3I1_9BACL</name>
<organism evidence="1 2">
    <name type="scientific">Paenibacillus gallinarum</name>
    <dbReference type="NCBI Taxonomy" id="2762232"/>
    <lineage>
        <taxon>Bacteria</taxon>
        <taxon>Bacillati</taxon>
        <taxon>Bacillota</taxon>
        <taxon>Bacilli</taxon>
        <taxon>Bacillales</taxon>
        <taxon>Paenibacillaceae</taxon>
        <taxon>Paenibacillus</taxon>
    </lineage>
</organism>
<gene>
    <name evidence="1" type="ORF">H9647_19785</name>
</gene>
<evidence type="ECO:0000313" key="2">
    <source>
        <dbReference type="Proteomes" id="UP000608071"/>
    </source>
</evidence>
<comment type="caution">
    <text evidence="1">The sequence shown here is derived from an EMBL/GenBank/DDBJ whole genome shotgun (WGS) entry which is preliminary data.</text>
</comment>
<proteinExistence type="predicted"/>
<dbReference type="EMBL" id="JACSQL010000011">
    <property type="protein sequence ID" value="MBD7970311.1"/>
    <property type="molecule type" value="Genomic_DNA"/>
</dbReference>
<evidence type="ECO:0000313" key="1">
    <source>
        <dbReference type="EMBL" id="MBD7970311.1"/>
    </source>
</evidence>
<dbReference type="RefSeq" id="WP_191803275.1">
    <property type="nucleotide sequence ID" value="NZ_JACSQL010000011.1"/>
</dbReference>
<protein>
    <submittedName>
        <fullName evidence="1">Uncharacterized protein</fullName>
    </submittedName>
</protein>
<sequence>MKGLKNRDPENDEVDNTEKDPIFERLIKLRDRFKLGPHHRMERFTITLSATLAFLLLFSGLSLAQDRSNTAKQASSQARYTESFAFSLSGQKMYVDGVFGDQNHTDVMVLLRLQDPKGMSVDASNYQFFITGLEKSIDSGPKTSFAMFGSTGYAVLRFQSDEPMSKQILDVTIRANEQLSSQEGSGTSGNKSNTDGSFAKYDQGRFYVNPGADNITILDWLTPGEKNPSKLYTALVAESKDAQIREQLKGQVSEMGNLLNRAKEYTNRLVAAGYEAPKTPWFVQGDYIDENGGLVVAKNLTGAHLIDYSTKTIRDGYIKQVMGSLSEFDVYMKKKTESTNIATDDRNASRKERVEQVETLKNEDGSTLDLRLVSTGSSPSAQVAAKDSTESLQQTWSSYLSIKQKVQRDLMRSLLVLDADVLTQELGFSEQQNDKSVTYY</sequence>
<keyword evidence="2" id="KW-1185">Reference proteome</keyword>
<reference evidence="1 2" key="1">
    <citation type="submission" date="2020-08" db="EMBL/GenBank/DDBJ databases">
        <title>A Genomic Blueprint of the Chicken Gut Microbiome.</title>
        <authorList>
            <person name="Gilroy R."/>
            <person name="Ravi A."/>
            <person name="Getino M."/>
            <person name="Pursley I."/>
            <person name="Horton D.L."/>
            <person name="Alikhan N.-F."/>
            <person name="Baker D."/>
            <person name="Gharbi K."/>
            <person name="Hall N."/>
            <person name="Watson M."/>
            <person name="Adriaenssens E.M."/>
            <person name="Foster-Nyarko E."/>
            <person name="Jarju S."/>
            <person name="Secka A."/>
            <person name="Antonio M."/>
            <person name="Oren A."/>
            <person name="Chaudhuri R."/>
            <person name="La Ragione R.M."/>
            <person name="Hildebrand F."/>
            <person name="Pallen M.J."/>
        </authorList>
    </citation>
    <scope>NUCLEOTIDE SEQUENCE [LARGE SCALE GENOMIC DNA]</scope>
    <source>
        <strain evidence="1 2">Sa2BVA9</strain>
    </source>
</reference>
<dbReference type="Proteomes" id="UP000608071">
    <property type="component" value="Unassembled WGS sequence"/>
</dbReference>